<gene>
    <name evidence="2" type="primary">STRA13</name>
</gene>
<sequence>MGEAEGALRFIGGKPGAGLPDRALSVHWLGMEAWPWEPAFHAHWLRGGGRATRKASGDETAVMESASAGFRKELVSRLLHLHFKDDKTKGAGASKQRGGRSGCPWGAAGPGRRHGPGGCGPAGEGASSAAPGLLGVSASPRPPPGSQYSPASCCTPCGQKGLG</sequence>
<evidence type="ECO:0000313" key="2">
    <source>
        <dbReference type="EMBL" id="JAO00532.1"/>
    </source>
</evidence>
<organism evidence="2">
    <name type="scientific">Heterocephalus glaber</name>
    <name type="common">Naked mole rat</name>
    <dbReference type="NCBI Taxonomy" id="10181"/>
    <lineage>
        <taxon>Eukaryota</taxon>
        <taxon>Metazoa</taxon>
        <taxon>Chordata</taxon>
        <taxon>Craniata</taxon>
        <taxon>Vertebrata</taxon>
        <taxon>Euteleostomi</taxon>
        <taxon>Mammalia</taxon>
        <taxon>Eutheria</taxon>
        <taxon>Euarchontoglires</taxon>
        <taxon>Glires</taxon>
        <taxon>Rodentia</taxon>
        <taxon>Hystricomorpha</taxon>
        <taxon>Bathyergidae</taxon>
        <taxon>Heterocephalus</taxon>
    </lineage>
</organism>
<feature type="region of interest" description="Disordered" evidence="1">
    <location>
        <begin position="85"/>
        <end position="163"/>
    </location>
</feature>
<dbReference type="AlphaFoldDB" id="A0A0P6K5R7"/>
<proteinExistence type="predicted"/>
<reference evidence="2" key="1">
    <citation type="submission" date="2015-10" db="EMBL/GenBank/DDBJ databases">
        <title>FRAMA: From RNA-seq data to annotated mRNA assemblies.</title>
        <authorList>
            <person name="Bens M."/>
            <person name="Sahm A."/>
            <person name="Jahn N."/>
            <person name="Morhart M."/>
            <person name="Holtze S."/>
            <person name="Hildebrandt T.B."/>
            <person name="Platzer M."/>
            <person name="Szafranski K."/>
        </authorList>
    </citation>
    <scope>NUCLEOTIDE SEQUENCE</scope>
    <source>
        <tissue evidence="2">Skin</tissue>
    </source>
</reference>
<feature type="compositionally biased region" description="Low complexity" evidence="1">
    <location>
        <begin position="124"/>
        <end position="139"/>
    </location>
</feature>
<dbReference type="Gene3D" id="1.20.5.4980">
    <property type="match status" value="1"/>
</dbReference>
<dbReference type="EMBL" id="GEBF01003101">
    <property type="protein sequence ID" value="JAO00532.1"/>
    <property type="molecule type" value="Transcribed_RNA"/>
</dbReference>
<accession>A0A0P6K5R7</accession>
<evidence type="ECO:0000256" key="1">
    <source>
        <dbReference type="SAM" id="MobiDB-lite"/>
    </source>
</evidence>
<protein>
    <submittedName>
        <fullName evidence="2">Centromere protein X isoform 3</fullName>
    </submittedName>
</protein>
<name>A0A0P6K5R7_HETGA</name>